<evidence type="ECO:0000313" key="2">
    <source>
        <dbReference type="EMBL" id="MBU3856413.1"/>
    </source>
</evidence>
<dbReference type="Gene3D" id="3.90.550.10">
    <property type="entry name" value="Spore Coat Polysaccharide Biosynthesis Protein SpsA, Chain A"/>
    <property type="match status" value="1"/>
</dbReference>
<organism evidence="2 3">
    <name type="scientific">Candidatus Phocaeicola excrementipullorum</name>
    <dbReference type="NCBI Taxonomy" id="2838731"/>
    <lineage>
        <taxon>Bacteria</taxon>
        <taxon>Pseudomonadati</taxon>
        <taxon>Bacteroidota</taxon>
        <taxon>Bacteroidia</taxon>
        <taxon>Bacteroidales</taxon>
        <taxon>Bacteroidaceae</taxon>
        <taxon>Phocaeicola</taxon>
    </lineage>
</organism>
<accession>A0A948TN47</accession>
<protein>
    <submittedName>
        <fullName evidence="2">Glycosyltransferase</fullName>
    </submittedName>
</protein>
<dbReference type="PANTHER" id="PTHR22916">
    <property type="entry name" value="GLYCOSYLTRANSFERASE"/>
    <property type="match status" value="1"/>
</dbReference>
<dbReference type="PANTHER" id="PTHR22916:SF3">
    <property type="entry name" value="UDP-GLCNAC:BETAGAL BETA-1,3-N-ACETYLGLUCOSAMINYLTRANSFERASE-LIKE PROTEIN 1"/>
    <property type="match status" value="1"/>
</dbReference>
<dbReference type="GO" id="GO:0016758">
    <property type="term" value="F:hexosyltransferase activity"/>
    <property type="evidence" value="ECO:0007669"/>
    <property type="project" value="UniProtKB-ARBA"/>
</dbReference>
<sequence length="249" mass="28934">MHNTRLHPKFSIITVTYNAGATLEDTIQSVITQTYRNLEYIIIDGGSKDRTLEIIEQYRPHIHKVICEPDKGLYDAMNKGIKQATGDYICFLNAGDELHEDDTLLLMVHSITESTLPDVLYGETAIVDEEGHFVRMRRLSAPEHLTWKSFKSGMLVCHQAFFARRDLAEPFDLRYRFSADFDWCIRIMKKSQTLHNTHLTLIDYLNEGMTTRNHKASLKERFRIMCKYYGYIPTVLRHLGFAVRAITKK</sequence>
<gene>
    <name evidence="2" type="ORF">H9928_07660</name>
</gene>
<dbReference type="Pfam" id="PF00535">
    <property type="entry name" value="Glycos_transf_2"/>
    <property type="match status" value="1"/>
</dbReference>
<evidence type="ECO:0000259" key="1">
    <source>
        <dbReference type="Pfam" id="PF00535"/>
    </source>
</evidence>
<proteinExistence type="predicted"/>
<name>A0A948TN47_9BACT</name>
<dbReference type="InterPro" id="IPR001173">
    <property type="entry name" value="Glyco_trans_2-like"/>
</dbReference>
<feature type="domain" description="Glycosyltransferase 2-like" evidence="1">
    <location>
        <begin position="11"/>
        <end position="166"/>
    </location>
</feature>
<evidence type="ECO:0000313" key="3">
    <source>
        <dbReference type="Proteomes" id="UP000784286"/>
    </source>
</evidence>
<reference evidence="2" key="1">
    <citation type="journal article" date="2021" name="PeerJ">
        <title>Extensive microbial diversity within the chicken gut microbiome revealed by metagenomics and culture.</title>
        <authorList>
            <person name="Gilroy R."/>
            <person name="Ravi A."/>
            <person name="Getino M."/>
            <person name="Pursley I."/>
            <person name="Horton D.L."/>
            <person name="Alikhan N.F."/>
            <person name="Baker D."/>
            <person name="Gharbi K."/>
            <person name="Hall N."/>
            <person name="Watson M."/>
            <person name="Adriaenssens E.M."/>
            <person name="Foster-Nyarko E."/>
            <person name="Jarju S."/>
            <person name="Secka A."/>
            <person name="Antonio M."/>
            <person name="Oren A."/>
            <person name="Chaudhuri R.R."/>
            <person name="La Ragione R."/>
            <person name="Hildebrand F."/>
            <person name="Pallen M.J."/>
        </authorList>
    </citation>
    <scope>NUCLEOTIDE SEQUENCE</scope>
    <source>
        <strain evidence="2">8470</strain>
    </source>
</reference>
<dbReference type="Proteomes" id="UP000784286">
    <property type="component" value="Unassembled WGS sequence"/>
</dbReference>
<dbReference type="EMBL" id="JAHLFJ010000073">
    <property type="protein sequence ID" value="MBU3856413.1"/>
    <property type="molecule type" value="Genomic_DNA"/>
</dbReference>
<dbReference type="CDD" id="cd06433">
    <property type="entry name" value="GT_2_WfgS_like"/>
    <property type="match status" value="1"/>
</dbReference>
<dbReference type="SUPFAM" id="SSF53448">
    <property type="entry name" value="Nucleotide-diphospho-sugar transferases"/>
    <property type="match status" value="1"/>
</dbReference>
<reference evidence="2" key="2">
    <citation type="submission" date="2021-04" db="EMBL/GenBank/DDBJ databases">
        <authorList>
            <person name="Gilroy R."/>
        </authorList>
    </citation>
    <scope>NUCLEOTIDE SEQUENCE</scope>
    <source>
        <strain evidence="2">8470</strain>
    </source>
</reference>
<dbReference type="InterPro" id="IPR029044">
    <property type="entry name" value="Nucleotide-diphossugar_trans"/>
</dbReference>
<comment type="caution">
    <text evidence="2">The sequence shown here is derived from an EMBL/GenBank/DDBJ whole genome shotgun (WGS) entry which is preliminary data.</text>
</comment>
<dbReference type="AlphaFoldDB" id="A0A948TN47"/>